<gene>
    <name evidence="7" type="ORF">CEPIT_LOCUS23458</name>
</gene>
<keyword evidence="5" id="KW-0812">Transmembrane</keyword>
<dbReference type="PROSITE" id="PS51999">
    <property type="entry name" value="ZF_GRF"/>
    <property type="match status" value="1"/>
</dbReference>
<keyword evidence="3" id="KW-0862">Zinc</keyword>
<evidence type="ECO:0000313" key="8">
    <source>
        <dbReference type="Proteomes" id="UP001152523"/>
    </source>
</evidence>
<keyword evidence="8" id="KW-1185">Reference proteome</keyword>
<dbReference type="GO" id="GO:0008270">
    <property type="term" value="F:zinc ion binding"/>
    <property type="evidence" value="ECO:0007669"/>
    <property type="project" value="UniProtKB-KW"/>
</dbReference>
<name>A0AAV0ECX2_9ASTE</name>
<organism evidence="7 8">
    <name type="scientific">Cuscuta epithymum</name>
    <dbReference type="NCBI Taxonomy" id="186058"/>
    <lineage>
        <taxon>Eukaryota</taxon>
        <taxon>Viridiplantae</taxon>
        <taxon>Streptophyta</taxon>
        <taxon>Embryophyta</taxon>
        <taxon>Tracheophyta</taxon>
        <taxon>Spermatophyta</taxon>
        <taxon>Magnoliopsida</taxon>
        <taxon>eudicotyledons</taxon>
        <taxon>Gunneridae</taxon>
        <taxon>Pentapetalae</taxon>
        <taxon>asterids</taxon>
        <taxon>lamiids</taxon>
        <taxon>Solanales</taxon>
        <taxon>Convolvulaceae</taxon>
        <taxon>Cuscuteae</taxon>
        <taxon>Cuscuta</taxon>
        <taxon>Cuscuta subgen. Cuscuta</taxon>
    </lineage>
</organism>
<evidence type="ECO:0000256" key="3">
    <source>
        <dbReference type="ARBA" id="ARBA00022833"/>
    </source>
</evidence>
<evidence type="ECO:0000256" key="4">
    <source>
        <dbReference type="PROSITE-ProRule" id="PRU01343"/>
    </source>
</evidence>
<evidence type="ECO:0000256" key="5">
    <source>
        <dbReference type="SAM" id="Phobius"/>
    </source>
</evidence>
<evidence type="ECO:0000313" key="7">
    <source>
        <dbReference type="EMBL" id="CAH9121124.1"/>
    </source>
</evidence>
<keyword evidence="5" id="KW-1133">Transmembrane helix</keyword>
<dbReference type="AlphaFoldDB" id="A0AAV0ECX2"/>
<protein>
    <recommendedName>
        <fullName evidence="6">GRF-type domain-containing protein</fullName>
    </recommendedName>
</protein>
<dbReference type="EMBL" id="CAMAPF010000919">
    <property type="protein sequence ID" value="CAH9121124.1"/>
    <property type="molecule type" value="Genomic_DNA"/>
</dbReference>
<reference evidence="7" key="1">
    <citation type="submission" date="2022-07" db="EMBL/GenBank/DDBJ databases">
        <authorList>
            <person name="Macas J."/>
            <person name="Novak P."/>
            <person name="Neumann P."/>
        </authorList>
    </citation>
    <scope>NUCLEOTIDE SEQUENCE</scope>
</reference>
<evidence type="ECO:0000256" key="2">
    <source>
        <dbReference type="ARBA" id="ARBA00022771"/>
    </source>
</evidence>
<feature type="domain" description="GRF-type" evidence="6">
    <location>
        <begin position="24"/>
        <end position="66"/>
    </location>
</feature>
<dbReference type="InterPro" id="IPR010666">
    <property type="entry name" value="Znf_GRF"/>
</dbReference>
<evidence type="ECO:0000259" key="6">
    <source>
        <dbReference type="PROSITE" id="PS51999"/>
    </source>
</evidence>
<dbReference type="PANTHER" id="PTHR33248">
    <property type="entry name" value="ZINC ION-BINDING PROTEIN"/>
    <property type="match status" value="1"/>
</dbReference>
<proteinExistence type="predicted"/>
<accession>A0AAV0ECX2</accession>
<evidence type="ECO:0000256" key="1">
    <source>
        <dbReference type="ARBA" id="ARBA00022723"/>
    </source>
</evidence>
<feature type="transmembrane region" description="Helical" evidence="5">
    <location>
        <begin position="116"/>
        <end position="134"/>
    </location>
</feature>
<keyword evidence="1" id="KW-0479">Metal-binding</keyword>
<sequence>MSTSYSSSSKSRYEYGEWIPVKHCQCGLEMKLLTTWKHDNCGRRFWKCVGSERCQGCGFMDWFDPPMCKRSQKIIPGLLKKLNGYEDQMQLLHLKVEELQENEKKKYKMKKKNPKIIQIACFVTIVIFVSMYAYM</sequence>
<comment type="caution">
    <text evidence="7">The sequence shown here is derived from an EMBL/GenBank/DDBJ whole genome shotgun (WGS) entry which is preliminary data.</text>
</comment>
<keyword evidence="5" id="KW-0472">Membrane</keyword>
<dbReference type="Proteomes" id="UP001152523">
    <property type="component" value="Unassembled WGS sequence"/>
</dbReference>
<keyword evidence="2 4" id="KW-0863">Zinc-finger</keyword>